<organism evidence="2 3">
    <name type="scientific">Lentzea rhizosphaerae</name>
    <dbReference type="NCBI Taxonomy" id="2041025"/>
    <lineage>
        <taxon>Bacteria</taxon>
        <taxon>Bacillati</taxon>
        <taxon>Actinomycetota</taxon>
        <taxon>Actinomycetes</taxon>
        <taxon>Pseudonocardiales</taxon>
        <taxon>Pseudonocardiaceae</taxon>
        <taxon>Lentzea</taxon>
    </lineage>
</organism>
<accession>A0ABV8BT75</accession>
<evidence type="ECO:0000256" key="1">
    <source>
        <dbReference type="SAM" id="MobiDB-lite"/>
    </source>
</evidence>
<evidence type="ECO:0000313" key="3">
    <source>
        <dbReference type="Proteomes" id="UP001595690"/>
    </source>
</evidence>
<feature type="compositionally biased region" description="Low complexity" evidence="1">
    <location>
        <begin position="38"/>
        <end position="61"/>
    </location>
</feature>
<keyword evidence="3" id="KW-1185">Reference proteome</keyword>
<proteinExistence type="predicted"/>
<gene>
    <name evidence="2" type="ORF">ACFOWZ_17205</name>
</gene>
<dbReference type="RefSeq" id="WP_382373588.1">
    <property type="nucleotide sequence ID" value="NZ_JBHRZI010000015.1"/>
</dbReference>
<sequence>MRDNRPASALHSPRAPSAGITAGGVMLTHDALSAASARARRSTTASSAPTVNTATATTTNSGHQAWTMRQARPAAYDSHAHRLGGSHRNDATGESAAVHLSDVDADQTDRA</sequence>
<feature type="region of interest" description="Disordered" evidence="1">
    <location>
        <begin position="38"/>
        <end position="111"/>
    </location>
</feature>
<evidence type="ECO:0000313" key="2">
    <source>
        <dbReference type="EMBL" id="MFC3893215.1"/>
    </source>
</evidence>
<name>A0ABV8BT75_9PSEU</name>
<dbReference type="EMBL" id="JBHRZI010000015">
    <property type="protein sequence ID" value="MFC3893215.1"/>
    <property type="molecule type" value="Genomic_DNA"/>
</dbReference>
<feature type="region of interest" description="Disordered" evidence="1">
    <location>
        <begin position="1"/>
        <end position="21"/>
    </location>
</feature>
<dbReference type="Proteomes" id="UP001595690">
    <property type="component" value="Unassembled WGS sequence"/>
</dbReference>
<protein>
    <submittedName>
        <fullName evidence="2">Uncharacterized protein</fullName>
    </submittedName>
</protein>
<comment type="caution">
    <text evidence="2">The sequence shown here is derived from an EMBL/GenBank/DDBJ whole genome shotgun (WGS) entry which is preliminary data.</text>
</comment>
<reference evidence="3" key="1">
    <citation type="journal article" date="2019" name="Int. J. Syst. Evol. Microbiol.">
        <title>The Global Catalogue of Microorganisms (GCM) 10K type strain sequencing project: providing services to taxonomists for standard genome sequencing and annotation.</title>
        <authorList>
            <consortium name="The Broad Institute Genomics Platform"/>
            <consortium name="The Broad Institute Genome Sequencing Center for Infectious Disease"/>
            <person name="Wu L."/>
            <person name="Ma J."/>
        </authorList>
    </citation>
    <scope>NUCLEOTIDE SEQUENCE [LARGE SCALE GENOMIC DNA]</scope>
    <source>
        <strain evidence="3">CGMCC 4.7405</strain>
    </source>
</reference>